<name>A0A343VR78_9MYCO</name>
<evidence type="ECO:0000313" key="2">
    <source>
        <dbReference type="EMBL" id="AVN58402.1"/>
    </source>
</evidence>
<dbReference type="EMBL" id="MF600313">
    <property type="protein sequence ID" value="AVN58402.1"/>
    <property type="molecule type" value="Genomic_DNA"/>
</dbReference>
<protein>
    <submittedName>
        <fullName evidence="2">Uncharacterized protein</fullName>
    </submittedName>
</protein>
<keyword evidence="2" id="KW-0614">Plasmid</keyword>
<feature type="transmembrane region" description="Helical" evidence="1">
    <location>
        <begin position="95"/>
        <end position="119"/>
    </location>
</feature>
<dbReference type="AlphaFoldDB" id="A0A343VR78"/>
<proteinExistence type="predicted"/>
<accession>A0A343VR78</accession>
<reference evidence="2" key="1">
    <citation type="journal article" date="2018" name="Front. Microbiol.">
        <title>Beyond the Limits: tRNA Array Units in Mycobacterium Genomes.</title>
        <authorList>
            <person name="Morgado S.M."/>
            <person name="Vicente A.C."/>
        </authorList>
    </citation>
    <scope>NUCLEOTIDE SEQUENCE</scope>
    <source>
        <strain evidence="2">CBMA 213</strain>
        <plasmid evidence="2">pCBMA213_1</plasmid>
    </source>
</reference>
<gene>
    <name evidence="2" type="ORF">B5P44_p00107</name>
</gene>
<evidence type="ECO:0000256" key="1">
    <source>
        <dbReference type="SAM" id="Phobius"/>
    </source>
</evidence>
<organism evidence="2">
    <name type="scientific">Mycolicibacterium sp. CBMA 213</name>
    <dbReference type="NCBI Taxonomy" id="1968788"/>
    <lineage>
        <taxon>Bacteria</taxon>
        <taxon>Bacillati</taxon>
        <taxon>Actinomycetota</taxon>
        <taxon>Actinomycetes</taxon>
        <taxon>Mycobacteriales</taxon>
        <taxon>Mycobacteriaceae</taxon>
        <taxon>Mycolicibacterium</taxon>
    </lineage>
</organism>
<keyword evidence="1" id="KW-0812">Transmembrane</keyword>
<feature type="transmembrane region" description="Helical" evidence="1">
    <location>
        <begin position="246"/>
        <end position="267"/>
    </location>
</feature>
<geneLocation type="plasmid" evidence="2">
    <name>pCBMA213_1</name>
</geneLocation>
<feature type="transmembrane region" description="Helical" evidence="1">
    <location>
        <begin position="199"/>
        <end position="218"/>
    </location>
</feature>
<feature type="transmembrane region" description="Helical" evidence="1">
    <location>
        <begin position="131"/>
        <end position="152"/>
    </location>
</feature>
<keyword evidence="1" id="KW-0472">Membrane</keyword>
<keyword evidence="1" id="KW-1133">Transmembrane helix</keyword>
<feature type="transmembrane region" description="Helical" evidence="1">
    <location>
        <begin position="164"/>
        <end position="187"/>
    </location>
</feature>
<sequence length="399" mass="40952">MSWIATKVTGMTTSDRIDELSQRITAMTGQTLTRDQLMAVVSRAFEHRVDLDDDVQLRALVAGLGSPAAAPADPSGPAPSGLQPSPSGATAKAMAVLALLGGVGNLLASVVLVAASGYLSEHEAMPSWYGATVYVIAACGFVVAVALLTGGVMAFMRRRSGARIVVFGCALSIVAFFGDLAVTLAAASDAGAGGVGTSPIHSFMSLIIPVVTLVLALVPSTKRWLIAGEANQPARGVASGASGAKWAVVAGVAVLVVAGAGAGIYFLTRPAANASGRCNTAVAAAEDVLRSRFEFTGLVDQALPALKERVSPDLYAQLEPGLRVASTLPGADQVTSHITDLTSKQVECAGSAARVESQMTWQMSSPDSPEPRTNHATCATSVEYRGDRWIVTKSDVASA</sequence>